<evidence type="ECO:0000256" key="1">
    <source>
        <dbReference type="SAM" id="MobiDB-lite"/>
    </source>
</evidence>
<dbReference type="Proteomes" id="UP000516421">
    <property type="component" value="Plasmid p1"/>
</dbReference>
<evidence type="ECO:0000313" key="5">
    <source>
        <dbReference type="Proteomes" id="UP000516421"/>
    </source>
</evidence>
<proteinExistence type="predicted"/>
<dbReference type="Pfam" id="PF05901">
    <property type="entry name" value="Excalibur"/>
    <property type="match status" value="1"/>
</dbReference>
<feature type="region of interest" description="Disordered" evidence="1">
    <location>
        <begin position="54"/>
        <end position="132"/>
    </location>
</feature>
<keyword evidence="5" id="KW-1185">Reference proteome</keyword>
<dbReference type="RefSeq" id="WP_202939937.1">
    <property type="nucleotide sequence ID" value="NZ_CP062957.1"/>
</dbReference>
<dbReference type="KEGG" id="rama:IDM48_11460"/>
<dbReference type="AlphaFoldDB" id="A0A7S6WWI9"/>
<evidence type="ECO:0000259" key="3">
    <source>
        <dbReference type="SMART" id="SM00894"/>
    </source>
</evidence>
<feature type="compositionally biased region" description="Low complexity" evidence="1">
    <location>
        <begin position="318"/>
        <end position="331"/>
    </location>
</feature>
<organism evidence="4 5">
    <name type="scientific">Rothia amarae</name>
    <dbReference type="NCBI Taxonomy" id="169480"/>
    <lineage>
        <taxon>Bacteria</taxon>
        <taxon>Bacillati</taxon>
        <taxon>Actinomycetota</taxon>
        <taxon>Actinomycetes</taxon>
        <taxon>Micrococcales</taxon>
        <taxon>Micrococcaceae</taxon>
        <taxon>Rothia</taxon>
    </lineage>
</organism>
<keyword evidence="2" id="KW-1133">Transmembrane helix</keyword>
<dbReference type="EMBL" id="CP062957">
    <property type="protein sequence ID" value="QOW64905.1"/>
    <property type="molecule type" value="Genomic_DNA"/>
</dbReference>
<dbReference type="PANTHER" id="PTHR24094">
    <property type="entry name" value="SECRETED PROTEIN"/>
    <property type="match status" value="1"/>
</dbReference>
<sequence>MPSLKLPQTKVKLPQNKVAKGGVLSCLGCLGIIVLFFALAIIVGIVQAITGNAPETTNSATTPSPTASLSTSATPSATPTPSPTTTSATPTPTTSSPTPTAVPLADEKNTAAVPRSDTTQSSDAQTALDTLETLEVKGRAPKTGYSREQFGAAWADVDHNGCDTRNDILRRDLTSITVKPGTHGCKVMTGVLDDPYTATTIDFQQGKNTSSAIQIDHVVALSDAWQTGAQDLSVTDREQLANDPVNLLAVDGPANQQKSDADAATWLPSNKDYRCTYVSKQIDVKAKYRLWVKQAEKDAMIQVLGNCGATLPEKTQDPTPAAEEPTQAPVQQATTPAYVAPPAEQAPAPQVPAQQAPATAVFASCAEARAAGAAPLYAGSPGYSSKLDRDGDGVACEK</sequence>
<feature type="compositionally biased region" description="Low complexity" evidence="1">
    <location>
        <begin position="56"/>
        <end position="101"/>
    </location>
</feature>
<geneLocation type="plasmid" evidence="4 5">
    <name>p1</name>
</geneLocation>
<keyword evidence="2" id="KW-0472">Membrane</keyword>
<gene>
    <name evidence="4" type="ORF">IDM48_11460</name>
</gene>
<evidence type="ECO:0000313" key="4">
    <source>
        <dbReference type="EMBL" id="QOW64905.1"/>
    </source>
</evidence>
<dbReference type="SMART" id="SM00894">
    <property type="entry name" value="Excalibur"/>
    <property type="match status" value="1"/>
</dbReference>
<feature type="compositionally biased region" description="Basic and acidic residues" evidence="1">
    <location>
        <begin position="386"/>
        <end position="398"/>
    </location>
</feature>
<dbReference type="Pfam" id="PF07510">
    <property type="entry name" value="GmrSD_C"/>
    <property type="match status" value="1"/>
</dbReference>
<dbReference type="PANTHER" id="PTHR24094:SF15">
    <property type="entry name" value="AMP-DEPENDENT SYNTHETASE_LIGASE DOMAIN-CONTAINING PROTEIN-RELATED"/>
    <property type="match status" value="1"/>
</dbReference>
<feature type="compositionally biased region" description="Polar residues" evidence="1">
    <location>
        <begin position="116"/>
        <end position="128"/>
    </location>
</feature>
<evidence type="ECO:0000256" key="2">
    <source>
        <dbReference type="SAM" id="Phobius"/>
    </source>
</evidence>
<feature type="transmembrane region" description="Helical" evidence="2">
    <location>
        <begin position="21"/>
        <end position="46"/>
    </location>
</feature>
<accession>A0A7S6WWI9</accession>
<dbReference type="InterPro" id="IPR011089">
    <property type="entry name" value="GmrSD_C"/>
</dbReference>
<feature type="region of interest" description="Disordered" evidence="1">
    <location>
        <begin position="375"/>
        <end position="398"/>
    </location>
</feature>
<keyword evidence="2" id="KW-0812">Transmembrane</keyword>
<reference evidence="4 5" key="1">
    <citation type="submission" date="2020-09" db="EMBL/GenBank/DDBJ databases">
        <title>Investigation of environmental microbe.</title>
        <authorList>
            <person name="Ou Y."/>
            <person name="Kang Q."/>
        </authorList>
    </citation>
    <scope>NUCLEOTIDE SEQUENCE [LARGE SCALE GENOMIC DNA]</scope>
    <source>
        <strain evidence="4 5">KJZ-9</strain>
        <plasmid evidence="4 5">p1</plasmid>
    </source>
</reference>
<name>A0A7S6WWI9_9MICC</name>
<dbReference type="InterPro" id="IPR008613">
    <property type="entry name" value="Excalibur_Ca-bd_domain"/>
</dbReference>
<protein>
    <submittedName>
        <fullName evidence="4">DUF1524 domain-containing protein</fullName>
    </submittedName>
</protein>
<feature type="domain" description="Excalibur calcium-binding" evidence="3">
    <location>
        <begin position="361"/>
        <end position="397"/>
    </location>
</feature>
<keyword evidence="4" id="KW-0614">Plasmid</keyword>
<feature type="region of interest" description="Disordered" evidence="1">
    <location>
        <begin position="311"/>
        <end position="331"/>
    </location>
</feature>